<dbReference type="NCBIfam" id="TIGR01726">
    <property type="entry name" value="HEQRo_perm_3TM"/>
    <property type="match status" value="1"/>
</dbReference>
<keyword evidence="4 10" id="KW-0813">Transport</keyword>
<accession>A0A1W2EIA3</accession>
<feature type="domain" description="ABC transmembrane type-1" evidence="11">
    <location>
        <begin position="65"/>
        <end position="281"/>
    </location>
</feature>
<dbReference type="GO" id="GO:0006865">
    <property type="term" value="P:amino acid transport"/>
    <property type="evidence" value="ECO:0007669"/>
    <property type="project" value="UniProtKB-KW"/>
</dbReference>
<keyword evidence="9 10" id="KW-0472">Membrane</keyword>
<evidence type="ECO:0000256" key="6">
    <source>
        <dbReference type="ARBA" id="ARBA00022692"/>
    </source>
</evidence>
<dbReference type="Proteomes" id="UP000192418">
    <property type="component" value="Unassembled WGS sequence"/>
</dbReference>
<dbReference type="GO" id="GO:0043190">
    <property type="term" value="C:ATP-binding cassette (ABC) transporter complex"/>
    <property type="evidence" value="ECO:0007669"/>
    <property type="project" value="InterPro"/>
</dbReference>
<feature type="transmembrane region" description="Helical" evidence="10">
    <location>
        <begin position="262"/>
        <end position="281"/>
    </location>
</feature>
<proteinExistence type="inferred from homology"/>
<evidence type="ECO:0000313" key="13">
    <source>
        <dbReference type="Proteomes" id="UP000192418"/>
    </source>
</evidence>
<keyword evidence="5" id="KW-1003">Cell membrane</keyword>
<feature type="transmembrane region" description="Helical" evidence="10">
    <location>
        <begin position="71"/>
        <end position="89"/>
    </location>
</feature>
<dbReference type="GO" id="GO:0022857">
    <property type="term" value="F:transmembrane transporter activity"/>
    <property type="evidence" value="ECO:0007669"/>
    <property type="project" value="InterPro"/>
</dbReference>
<comment type="subcellular location">
    <subcellularLocation>
        <location evidence="2">Cell inner membrane</location>
        <topology evidence="2">Multi-pass membrane protein</topology>
    </subcellularLocation>
    <subcellularLocation>
        <location evidence="10">Cell membrane</location>
        <topology evidence="10">Multi-pass membrane protein</topology>
    </subcellularLocation>
</comment>
<name>A0A1W2EIA3_9BACT</name>
<keyword evidence="13" id="KW-1185">Reference proteome</keyword>
<dbReference type="STRING" id="1121400.SAMN02746065_1328"/>
<evidence type="ECO:0000313" key="12">
    <source>
        <dbReference type="EMBL" id="SMD09440.1"/>
    </source>
</evidence>
<keyword evidence="6 10" id="KW-0812">Transmembrane</keyword>
<dbReference type="Gene3D" id="1.10.3720.10">
    <property type="entry name" value="MetI-like"/>
    <property type="match status" value="1"/>
</dbReference>
<dbReference type="RefSeq" id="WP_232367239.1">
    <property type="nucleotide sequence ID" value="NZ_FWXY01000032.1"/>
</dbReference>
<dbReference type="InterPro" id="IPR000515">
    <property type="entry name" value="MetI-like"/>
</dbReference>
<feature type="transmembrane region" description="Helical" evidence="10">
    <location>
        <begin position="110"/>
        <end position="130"/>
    </location>
</feature>
<sequence length="293" mass="33401">MKKKRYFTPTDLMLSVMFLLFCLFIAYRIKVGLNYNWAWDSIFQFLFRFDNESNSWVSGLIMTGFYTTIRLSIWGILFATVFGVVSGIARTSSIPLFRWLATTYVETMRNLPPLVIIFIAYFFVGDQLLYPLGIDDWAETLSPTGQNIITVLFAKPSQLTSFLAALMTLAIFEGAYITEIVRAGIESIDRGQWEASHSLGLTRYQQMRHIILPQTFQRIMPPLAGQFISLIKDSSIVSVISIQELCFQGIEIMTGTLHTIEIWIVVTLLYLTLTLPCSLVVERLENSMSRGVH</sequence>
<protein>
    <submittedName>
        <fullName evidence="12">Amino acid ABC transporter membrane protein 2, PAAT family</fullName>
    </submittedName>
</protein>
<evidence type="ECO:0000256" key="3">
    <source>
        <dbReference type="ARBA" id="ARBA00010072"/>
    </source>
</evidence>
<evidence type="ECO:0000256" key="5">
    <source>
        <dbReference type="ARBA" id="ARBA00022475"/>
    </source>
</evidence>
<evidence type="ECO:0000256" key="1">
    <source>
        <dbReference type="ARBA" id="ARBA00003159"/>
    </source>
</evidence>
<evidence type="ECO:0000256" key="9">
    <source>
        <dbReference type="ARBA" id="ARBA00023136"/>
    </source>
</evidence>
<evidence type="ECO:0000259" key="11">
    <source>
        <dbReference type="PROSITE" id="PS50928"/>
    </source>
</evidence>
<dbReference type="EMBL" id="FWXY01000032">
    <property type="protein sequence ID" value="SMD09440.1"/>
    <property type="molecule type" value="Genomic_DNA"/>
</dbReference>
<keyword evidence="7" id="KW-0029">Amino-acid transport</keyword>
<keyword evidence="8 10" id="KW-1133">Transmembrane helix</keyword>
<reference evidence="12 13" key="1">
    <citation type="submission" date="2017-04" db="EMBL/GenBank/DDBJ databases">
        <authorList>
            <person name="Afonso C.L."/>
            <person name="Miller P.J."/>
            <person name="Scott M.A."/>
            <person name="Spackman E."/>
            <person name="Goraichik I."/>
            <person name="Dimitrov K.M."/>
            <person name="Suarez D.L."/>
            <person name="Swayne D.E."/>
        </authorList>
    </citation>
    <scope>NUCLEOTIDE SEQUENCE [LARGE SCALE GENOMIC DNA]</scope>
    <source>
        <strain evidence="12 13">DSM 3385</strain>
    </source>
</reference>
<dbReference type="PANTHER" id="PTHR30614:SF20">
    <property type="entry name" value="GLUTAMINE TRANSPORT SYSTEM PERMEASE PROTEIN GLNP"/>
    <property type="match status" value="1"/>
</dbReference>
<dbReference type="InterPro" id="IPR043429">
    <property type="entry name" value="ArtM/GltK/GlnP/TcyL/YhdX-like"/>
</dbReference>
<dbReference type="SUPFAM" id="SSF161098">
    <property type="entry name" value="MetI-like"/>
    <property type="match status" value="1"/>
</dbReference>
<gene>
    <name evidence="12" type="ORF">SAMN02746065_1328</name>
</gene>
<dbReference type="PROSITE" id="PS50928">
    <property type="entry name" value="ABC_TM1"/>
    <property type="match status" value="1"/>
</dbReference>
<dbReference type="Pfam" id="PF00528">
    <property type="entry name" value="BPD_transp_1"/>
    <property type="match status" value="1"/>
</dbReference>
<evidence type="ECO:0000256" key="10">
    <source>
        <dbReference type="RuleBase" id="RU363032"/>
    </source>
</evidence>
<dbReference type="CDD" id="cd06261">
    <property type="entry name" value="TM_PBP2"/>
    <property type="match status" value="1"/>
</dbReference>
<organism evidence="12 13">
    <name type="scientific">Desulfocicer vacuolatum DSM 3385</name>
    <dbReference type="NCBI Taxonomy" id="1121400"/>
    <lineage>
        <taxon>Bacteria</taxon>
        <taxon>Pseudomonadati</taxon>
        <taxon>Thermodesulfobacteriota</taxon>
        <taxon>Desulfobacteria</taxon>
        <taxon>Desulfobacterales</taxon>
        <taxon>Desulfobacteraceae</taxon>
        <taxon>Desulfocicer</taxon>
    </lineage>
</organism>
<feature type="transmembrane region" description="Helical" evidence="10">
    <location>
        <begin position="12"/>
        <end position="29"/>
    </location>
</feature>
<evidence type="ECO:0000256" key="7">
    <source>
        <dbReference type="ARBA" id="ARBA00022970"/>
    </source>
</evidence>
<evidence type="ECO:0000256" key="8">
    <source>
        <dbReference type="ARBA" id="ARBA00022989"/>
    </source>
</evidence>
<evidence type="ECO:0000256" key="2">
    <source>
        <dbReference type="ARBA" id="ARBA00004429"/>
    </source>
</evidence>
<comment type="similarity">
    <text evidence="3">Belongs to the binding-protein-dependent transport system permease family. HisMQ subfamily.</text>
</comment>
<dbReference type="AlphaFoldDB" id="A0A1W2EIA3"/>
<dbReference type="InterPro" id="IPR010065">
    <property type="entry name" value="AA_ABC_transptr_permease_3TM"/>
</dbReference>
<evidence type="ECO:0000256" key="4">
    <source>
        <dbReference type="ARBA" id="ARBA00022448"/>
    </source>
</evidence>
<dbReference type="PANTHER" id="PTHR30614">
    <property type="entry name" value="MEMBRANE COMPONENT OF AMINO ACID ABC TRANSPORTER"/>
    <property type="match status" value="1"/>
</dbReference>
<comment type="function">
    <text evidence="1">Part of the binding-protein-dependent transport system for glutamine; probably responsible for the translocation of the substrate across the membrane.</text>
</comment>
<dbReference type="InterPro" id="IPR035906">
    <property type="entry name" value="MetI-like_sf"/>
</dbReference>